<organism evidence="2 3">
    <name type="scientific">Halopelagius longus</name>
    <dbReference type="NCBI Taxonomy" id="1236180"/>
    <lineage>
        <taxon>Archaea</taxon>
        <taxon>Methanobacteriati</taxon>
        <taxon>Methanobacteriota</taxon>
        <taxon>Stenosarchaea group</taxon>
        <taxon>Halobacteria</taxon>
        <taxon>Halobacteriales</taxon>
        <taxon>Haloferacaceae</taxon>
    </lineage>
</organism>
<dbReference type="RefSeq" id="WP_245698919.1">
    <property type="nucleotide sequence ID" value="NZ_FNKQ01000003.1"/>
</dbReference>
<dbReference type="InterPro" id="IPR055542">
    <property type="entry name" value="DUF7118"/>
</dbReference>
<gene>
    <name evidence="2" type="ORF">SAMN05216278_3043</name>
</gene>
<proteinExistence type="predicted"/>
<sequence>MTDATTADVGENEATHPDVSGLVARLREARAAVDDVESAIEDHGEDAVNRAVGAYRRATALLDNYEDSATGTGDFQAYVEFQDEFLGLVEDLPEDAPAREAFEDAAERMDRRRLRERDFDGAREDLQPAADLKRLLDRRAEAGEELEAVRRDATLRLKELDERADELADLVSLGEADLDAPVERLEEPIEAYAEAVREEFRTWKEEAPAREVLDLPATAESYPLVEFQSPPRDVLDYVRENPGGDHPIPKLLEYTGYSGSKLDHYVDDAAALQTSVAVHRTYLERLDADPLVVSWPPPQAEVLRRRADEIISLLDRFASEDTVATLRRVRDLTYRDDYARLRTAARARSEVTDEQLSRLRSGAVEAELEAVRESRDRLAAVLDETDED</sequence>
<keyword evidence="1" id="KW-0175">Coiled coil</keyword>
<dbReference type="Proteomes" id="UP000199289">
    <property type="component" value="Unassembled WGS sequence"/>
</dbReference>
<name>A0A1H1ESD6_9EURY</name>
<protein>
    <submittedName>
        <fullName evidence="2">Uncharacterized protein</fullName>
    </submittedName>
</protein>
<dbReference type="AlphaFoldDB" id="A0A1H1ESD6"/>
<reference evidence="3" key="1">
    <citation type="submission" date="2016-10" db="EMBL/GenBank/DDBJ databases">
        <authorList>
            <person name="Varghese N."/>
            <person name="Submissions S."/>
        </authorList>
    </citation>
    <scope>NUCLEOTIDE SEQUENCE [LARGE SCALE GENOMIC DNA]</scope>
    <source>
        <strain evidence="3">CGMCC 1.12397</strain>
    </source>
</reference>
<feature type="coiled-coil region" evidence="1">
    <location>
        <begin position="132"/>
        <end position="170"/>
    </location>
</feature>
<accession>A0A1H1ESD6</accession>
<evidence type="ECO:0000256" key="1">
    <source>
        <dbReference type="SAM" id="Coils"/>
    </source>
</evidence>
<dbReference type="Pfam" id="PF23432">
    <property type="entry name" value="DUF7118"/>
    <property type="match status" value="1"/>
</dbReference>
<dbReference type="EMBL" id="FNKQ01000003">
    <property type="protein sequence ID" value="SDQ91667.1"/>
    <property type="molecule type" value="Genomic_DNA"/>
</dbReference>
<evidence type="ECO:0000313" key="2">
    <source>
        <dbReference type="EMBL" id="SDQ91667.1"/>
    </source>
</evidence>
<evidence type="ECO:0000313" key="3">
    <source>
        <dbReference type="Proteomes" id="UP000199289"/>
    </source>
</evidence>